<dbReference type="Proteomes" id="UP000054805">
    <property type="component" value="Unassembled WGS sequence"/>
</dbReference>
<sequence length="137" mass="15640">MDQSKGLFLGQAEKLERCSLFPLFRVRTPSSIETLLLTLLVANTLLPWFVRHFAFFRCFHLCASLPCLKHTFCRFITSSPCRSLFRSLSRADDFHKKRQRTLSKLASSAVHLEKSFPTDDQSVHALLGLPAQISELD</sequence>
<dbReference type="EMBL" id="JYDS01000268">
    <property type="protein sequence ID" value="KRZ19734.1"/>
    <property type="molecule type" value="Genomic_DNA"/>
</dbReference>
<evidence type="ECO:0000313" key="2">
    <source>
        <dbReference type="Proteomes" id="UP000054805"/>
    </source>
</evidence>
<accession>A0A0V1IAA1</accession>
<gene>
    <name evidence="1" type="ORF">T4B_11177</name>
</gene>
<name>A0A0V1IAA1_TRIPS</name>
<proteinExistence type="predicted"/>
<protein>
    <submittedName>
        <fullName evidence="1">Uncharacterized protein</fullName>
    </submittedName>
</protein>
<keyword evidence="2" id="KW-1185">Reference proteome</keyword>
<evidence type="ECO:0000313" key="1">
    <source>
        <dbReference type="EMBL" id="KRZ19734.1"/>
    </source>
</evidence>
<comment type="caution">
    <text evidence="1">The sequence shown here is derived from an EMBL/GenBank/DDBJ whole genome shotgun (WGS) entry which is preliminary data.</text>
</comment>
<reference evidence="1 2" key="1">
    <citation type="submission" date="2015-01" db="EMBL/GenBank/DDBJ databases">
        <title>Evolution of Trichinella species and genotypes.</title>
        <authorList>
            <person name="Korhonen P.K."/>
            <person name="Edoardo P."/>
            <person name="Giuseppe L.R."/>
            <person name="Gasser R.B."/>
        </authorList>
    </citation>
    <scope>NUCLEOTIDE SEQUENCE [LARGE SCALE GENOMIC DNA]</scope>
    <source>
        <strain evidence="1">ISS588</strain>
    </source>
</reference>
<dbReference type="AlphaFoldDB" id="A0A0V1IAA1"/>
<organism evidence="1 2">
    <name type="scientific">Trichinella pseudospiralis</name>
    <name type="common">Parasitic roundworm</name>
    <dbReference type="NCBI Taxonomy" id="6337"/>
    <lineage>
        <taxon>Eukaryota</taxon>
        <taxon>Metazoa</taxon>
        <taxon>Ecdysozoa</taxon>
        <taxon>Nematoda</taxon>
        <taxon>Enoplea</taxon>
        <taxon>Dorylaimia</taxon>
        <taxon>Trichinellida</taxon>
        <taxon>Trichinellidae</taxon>
        <taxon>Trichinella</taxon>
    </lineage>
</organism>